<protein>
    <submittedName>
        <fullName evidence="1">Transcriptional family</fullName>
    </submittedName>
</protein>
<dbReference type="AlphaFoldDB" id="A0A2P6U5B1"/>
<comment type="caution">
    <text evidence="1">The sequence shown here is derived from an EMBL/GenBank/DDBJ whole genome shotgun (WGS) entry which is preliminary data.</text>
</comment>
<organism evidence="1 2">
    <name type="scientific">Chlorella sorokiniana</name>
    <name type="common">Freshwater green alga</name>
    <dbReference type="NCBI Taxonomy" id="3076"/>
    <lineage>
        <taxon>Eukaryota</taxon>
        <taxon>Viridiplantae</taxon>
        <taxon>Chlorophyta</taxon>
        <taxon>core chlorophytes</taxon>
        <taxon>Trebouxiophyceae</taxon>
        <taxon>Chlorellales</taxon>
        <taxon>Chlorellaceae</taxon>
        <taxon>Chlorella clade</taxon>
        <taxon>Chlorella</taxon>
    </lineage>
</organism>
<gene>
    <name evidence="1" type="ORF">C2E21_0454</name>
</gene>
<proteinExistence type="predicted"/>
<evidence type="ECO:0000313" key="2">
    <source>
        <dbReference type="Proteomes" id="UP000239899"/>
    </source>
</evidence>
<keyword evidence="2" id="KW-1185">Reference proteome</keyword>
<accession>A0A2P6U5B1</accession>
<dbReference type="OrthoDB" id="10628059at2759"/>
<dbReference type="Proteomes" id="UP000239899">
    <property type="component" value="Unassembled WGS sequence"/>
</dbReference>
<sequence length="193" mass="20014">MASVDELNPFFAAGARLGEDLDDAAVASNLDLLAASVTNVLNDPHVVGTISRVLVADPAFRELMMRINPALPPTALPLLLEELVADSDSEAGEDGEIATGNPLMDLLVAVQRGVLLAAGKMGEVFVGLGHFLRGLGGDLNRTIAGMDGRQGATTGGAAAERPAQHFQRAVLKVACAVAVLVLTRRIALARMAL</sequence>
<evidence type="ECO:0000313" key="1">
    <source>
        <dbReference type="EMBL" id="PRW61503.1"/>
    </source>
</evidence>
<reference evidence="1 2" key="1">
    <citation type="journal article" date="2018" name="Plant J.">
        <title>Genome sequences of Chlorella sorokiniana UTEX 1602 and Micractinium conductrix SAG 241.80: implications to maltose excretion by a green alga.</title>
        <authorList>
            <person name="Arriola M.B."/>
            <person name="Velmurugan N."/>
            <person name="Zhang Y."/>
            <person name="Plunkett M.H."/>
            <person name="Hondzo H."/>
            <person name="Barney B.M."/>
        </authorList>
    </citation>
    <scope>NUCLEOTIDE SEQUENCE [LARGE SCALE GENOMIC DNA]</scope>
    <source>
        <strain evidence="2">UTEX 1602</strain>
    </source>
</reference>
<dbReference type="EMBL" id="LHPG02000001">
    <property type="protein sequence ID" value="PRW61503.1"/>
    <property type="molecule type" value="Genomic_DNA"/>
</dbReference>
<name>A0A2P6U5B1_CHLSO</name>